<dbReference type="Proteomes" id="UP000501729">
    <property type="component" value="Segment"/>
</dbReference>
<sequence>MAKAINVRTPVGQLNWVNITGEGKENMSGKLKYLADLVLPATSDACKALMAEIDAYWLANLPTGWNPKRAPKSRGYREETVAVKDDNGDDVYGEDGKKVKQPTGNMVFTFSTDTTYPSGDAKVISVYNAKGNKVALGDTRIGNGSTGQVGGAMGTYAIKGPKGDLTDAGVTLYLNSVRIIKLVEFSGEETWDDAGDDDGWTGEDNSWTGEPESGTPATPRL</sequence>
<dbReference type="InterPro" id="IPR012340">
    <property type="entry name" value="NA-bd_OB-fold"/>
</dbReference>
<dbReference type="SUPFAM" id="SSF50249">
    <property type="entry name" value="Nucleic acid-binding proteins"/>
    <property type="match status" value="1"/>
</dbReference>
<evidence type="ECO:0000313" key="2">
    <source>
        <dbReference type="EMBL" id="QBP07020.1"/>
    </source>
</evidence>
<accession>A0A6G5P4W1</accession>
<organism evidence="2 3">
    <name type="scientific">Edwardsiella phage ETP-1</name>
    <dbReference type="NCBI Taxonomy" id="2544920"/>
    <lineage>
        <taxon>Viruses</taxon>
        <taxon>Duplodnaviria</taxon>
        <taxon>Heunggongvirae</taxon>
        <taxon>Uroviricota</taxon>
        <taxon>Caudoviricetes</taxon>
        <taxon>Kafunavirus</taxon>
        <taxon>Kafunavirus KF1</taxon>
    </lineage>
</organism>
<feature type="compositionally biased region" description="Acidic residues" evidence="1">
    <location>
        <begin position="190"/>
        <end position="201"/>
    </location>
</feature>
<gene>
    <name evidence="2" type="ORF">ETP1_019</name>
</gene>
<protein>
    <submittedName>
        <fullName evidence="2">Single stranded DNA binding protein</fullName>
    </submittedName>
</protein>
<dbReference type="EMBL" id="MK574011">
    <property type="protein sequence ID" value="QBP07020.1"/>
    <property type="molecule type" value="Genomic_DNA"/>
</dbReference>
<reference evidence="2 3" key="1">
    <citation type="submission" date="2019-02" db="EMBL/GenBank/DDBJ databases">
        <title>Genome sequence of multidrug-resistant Edwardsiella tarda isolate infecting lytic phage ETP-1.</title>
        <authorList>
            <person name="Nikapitiya C."/>
            <person name="Senevirathne A."/>
            <person name="De Zoysa M."/>
            <person name="Lee J."/>
        </authorList>
    </citation>
    <scope>NUCLEOTIDE SEQUENCE [LARGE SCALE GENOMIC DNA]</scope>
</reference>
<feature type="region of interest" description="Disordered" evidence="1">
    <location>
        <begin position="190"/>
        <end position="221"/>
    </location>
</feature>
<name>A0A6G5P4W1_9CAUD</name>
<dbReference type="Gene3D" id="2.40.50.140">
    <property type="entry name" value="Nucleic acid-binding proteins"/>
    <property type="match status" value="1"/>
</dbReference>
<evidence type="ECO:0000256" key="1">
    <source>
        <dbReference type="SAM" id="MobiDB-lite"/>
    </source>
</evidence>
<proteinExistence type="predicted"/>
<evidence type="ECO:0000313" key="3">
    <source>
        <dbReference type="Proteomes" id="UP000501729"/>
    </source>
</evidence>